<dbReference type="RefSeq" id="WP_104711651.1">
    <property type="nucleotide sequence ID" value="NZ_PTRA01000001.1"/>
</dbReference>
<evidence type="ECO:0008006" key="3">
    <source>
        <dbReference type="Google" id="ProtNLM"/>
    </source>
</evidence>
<reference evidence="2" key="1">
    <citation type="submission" date="2018-02" db="EMBL/GenBank/DDBJ databases">
        <title>Genome sequencing of Solimonas sp. HR-BB.</title>
        <authorList>
            <person name="Lee Y."/>
            <person name="Jeon C.O."/>
        </authorList>
    </citation>
    <scope>NUCLEOTIDE SEQUENCE [LARGE SCALE GENOMIC DNA]</scope>
    <source>
        <strain evidence="2">HR-U</strain>
    </source>
</reference>
<dbReference type="Proteomes" id="UP000239590">
    <property type="component" value="Unassembled WGS sequence"/>
</dbReference>
<gene>
    <name evidence="1" type="ORF">C5O19_09570</name>
</gene>
<accession>A0A2S7IQI2</accession>
<dbReference type="AlphaFoldDB" id="A0A2S7IQI2"/>
<dbReference type="EMBL" id="PTRA01000001">
    <property type="protein sequence ID" value="PQA59850.1"/>
    <property type="molecule type" value="Genomic_DNA"/>
</dbReference>
<keyword evidence="2" id="KW-1185">Reference proteome</keyword>
<evidence type="ECO:0000313" key="2">
    <source>
        <dbReference type="Proteomes" id="UP000239590"/>
    </source>
</evidence>
<proteinExistence type="predicted"/>
<comment type="caution">
    <text evidence="1">The sequence shown here is derived from an EMBL/GenBank/DDBJ whole genome shotgun (WGS) entry which is preliminary data.</text>
</comment>
<dbReference type="OrthoDB" id="797724at2"/>
<evidence type="ECO:0000313" key="1">
    <source>
        <dbReference type="EMBL" id="PQA59850.1"/>
    </source>
</evidence>
<protein>
    <recommendedName>
        <fullName evidence="3">ATP-binding protein</fullName>
    </recommendedName>
</protein>
<name>A0A2S7IQI2_9BACT</name>
<organism evidence="1 2">
    <name type="scientific">Siphonobacter curvatus</name>
    <dbReference type="NCBI Taxonomy" id="2094562"/>
    <lineage>
        <taxon>Bacteria</taxon>
        <taxon>Pseudomonadati</taxon>
        <taxon>Bacteroidota</taxon>
        <taxon>Cytophagia</taxon>
        <taxon>Cytophagales</taxon>
        <taxon>Cytophagaceae</taxon>
        <taxon>Siphonobacter</taxon>
    </lineage>
</organism>
<sequence>MNPKIVINKNISYKDVDYCYEVLYNCIAKSITVDFELPSKFESKNIGMEIIILQLSITWSRSFKDGNLLINLYNNITSINNIYDNEILFPIITYAWNRHNILDNTGKYDLKGYLRVPNKEIHDKMLKALPLKGQKLLLTSFDHLPKKRGILPCFEPNGEYIENEQYLLENLHKSLYNIINLSTITKHNYSKVSMPIVNIIYELMKNTYEWAKTDENSIPLDPNIRGLYIQFIRKDRQQLIQTSTENPGLVNYFNSSALKENSIGELYLVEITVFDSGPGFIKKFESTNDVPNINKLNILKKCLTKHMTSDQSIYKDVKGLGLDRILRTLNNKGFLRIKTDELHIYRDLINTPYVNTSNSEDIDLFDWTSNEKNEIIQNYYSHGSVLSIIYPLS</sequence>